<keyword evidence="4" id="KW-1185">Reference proteome</keyword>
<name>A0AAE2ZNR7_9HYPH</name>
<dbReference type="AlphaFoldDB" id="A0AAE2ZNR7"/>
<keyword evidence="3" id="KW-0012">Acyltransferase</keyword>
<gene>
    <name evidence="3" type="primary">tsaB</name>
    <name evidence="3" type="ORF">K1W69_12185</name>
</gene>
<accession>A0AAE2ZNR7</accession>
<dbReference type="EC" id="2.3.1.234" evidence="3"/>
<organism evidence="3 4">
    <name type="scientific">Flavimaribacter sediminis</name>
    <dbReference type="NCBI Taxonomy" id="2865987"/>
    <lineage>
        <taxon>Bacteria</taxon>
        <taxon>Pseudomonadati</taxon>
        <taxon>Pseudomonadota</taxon>
        <taxon>Alphaproteobacteria</taxon>
        <taxon>Hyphomicrobiales</taxon>
        <taxon>Rhizobiaceae</taxon>
        <taxon>Flavimaribacter</taxon>
    </lineage>
</organism>
<dbReference type="SUPFAM" id="SSF53067">
    <property type="entry name" value="Actin-like ATPase domain"/>
    <property type="match status" value="2"/>
</dbReference>
<reference evidence="3" key="1">
    <citation type="submission" date="2021-08" db="EMBL/GenBank/DDBJ databases">
        <title>Hoeflea bacterium WL0058 sp. nov., isolated from the sediment.</title>
        <authorList>
            <person name="Wang L."/>
            <person name="Zhang D."/>
        </authorList>
    </citation>
    <scope>NUCLEOTIDE SEQUENCE</scope>
    <source>
        <strain evidence="3">WL0058</strain>
    </source>
</reference>
<dbReference type="GO" id="GO:0005829">
    <property type="term" value="C:cytosol"/>
    <property type="evidence" value="ECO:0007669"/>
    <property type="project" value="TreeGrafter"/>
</dbReference>
<dbReference type="InterPro" id="IPR043129">
    <property type="entry name" value="ATPase_NBD"/>
</dbReference>
<dbReference type="Pfam" id="PF00814">
    <property type="entry name" value="TsaD"/>
    <property type="match status" value="1"/>
</dbReference>
<comment type="caution">
    <text evidence="3">The sequence shown here is derived from an EMBL/GenBank/DDBJ whole genome shotgun (WGS) entry which is preliminary data.</text>
</comment>
<protein>
    <submittedName>
        <fullName evidence="3">tRNA (Adenosine(37)-N6)-threonylcarbamoyltransferase complex dimerization subunit type 1 TsaB</fullName>
        <ecNumber evidence="3">2.3.1.234</ecNumber>
    </submittedName>
</protein>
<keyword evidence="3" id="KW-0808">Transferase</keyword>
<dbReference type="Proteomes" id="UP001196509">
    <property type="component" value="Unassembled WGS sequence"/>
</dbReference>
<evidence type="ECO:0000256" key="1">
    <source>
        <dbReference type="SAM" id="MobiDB-lite"/>
    </source>
</evidence>
<feature type="region of interest" description="Disordered" evidence="1">
    <location>
        <begin position="194"/>
        <end position="229"/>
    </location>
</feature>
<dbReference type="CDD" id="cd24032">
    <property type="entry name" value="ASKHA_NBD_TsaB"/>
    <property type="match status" value="1"/>
</dbReference>
<dbReference type="InterPro" id="IPR000905">
    <property type="entry name" value="Gcp-like_dom"/>
</dbReference>
<evidence type="ECO:0000259" key="2">
    <source>
        <dbReference type="Pfam" id="PF00814"/>
    </source>
</evidence>
<dbReference type="NCBIfam" id="TIGR03725">
    <property type="entry name" value="T6A_YeaZ"/>
    <property type="match status" value="1"/>
</dbReference>
<dbReference type="RefSeq" id="WP_220228616.1">
    <property type="nucleotide sequence ID" value="NZ_JAICBX010000002.1"/>
</dbReference>
<dbReference type="EMBL" id="JAICBX010000002">
    <property type="protein sequence ID" value="MBW8637947.1"/>
    <property type="molecule type" value="Genomic_DNA"/>
</dbReference>
<dbReference type="Gene3D" id="3.30.420.40">
    <property type="match status" value="2"/>
</dbReference>
<dbReference type="GO" id="GO:0061711">
    <property type="term" value="F:tRNA N(6)-L-threonylcarbamoyladenine synthase activity"/>
    <property type="evidence" value="ECO:0007669"/>
    <property type="project" value="UniProtKB-EC"/>
</dbReference>
<feature type="domain" description="Gcp-like" evidence="2">
    <location>
        <begin position="32"/>
        <end position="125"/>
    </location>
</feature>
<evidence type="ECO:0000313" key="3">
    <source>
        <dbReference type="EMBL" id="MBW8637947.1"/>
    </source>
</evidence>
<evidence type="ECO:0000313" key="4">
    <source>
        <dbReference type="Proteomes" id="UP001196509"/>
    </source>
</evidence>
<dbReference type="PANTHER" id="PTHR11735:SF11">
    <property type="entry name" value="TRNA THREONYLCARBAMOYLADENOSINE BIOSYNTHESIS PROTEIN TSAB"/>
    <property type="match status" value="1"/>
</dbReference>
<dbReference type="InterPro" id="IPR022496">
    <property type="entry name" value="T6A_TsaB"/>
</dbReference>
<dbReference type="PANTHER" id="PTHR11735">
    <property type="entry name" value="TRNA N6-ADENOSINE THREONYLCARBAMOYLTRANSFERASE"/>
    <property type="match status" value="1"/>
</dbReference>
<proteinExistence type="predicted"/>
<dbReference type="GO" id="GO:0002949">
    <property type="term" value="P:tRNA threonylcarbamoyladenosine modification"/>
    <property type="evidence" value="ECO:0007669"/>
    <property type="project" value="InterPro"/>
</dbReference>
<sequence>MKLLAVDTAAHLCAACLYDSQTRRVAGRAVEDIGRGHAERLLAVIEKALDLSDLDYQSVDRLCVCVGPGSFTGIRVGVAAMRGMALSLDIPLVGVTALEALAAEVEDERAVMAVLDARRGEVYAQLFPSEGKPSEARAMLPREAMALAADNSAVLVGSGADIIAAQPGFDVSGLTIAKTAATPDIETIARLGAQRAPDAASPGPLYLRSPDAKPQQGFAVARRMTGHET</sequence>